<protein>
    <submittedName>
        <fullName evidence="1">Uncharacterized protein</fullName>
    </submittedName>
</protein>
<sequence length="319" mass="36418">MLQKYNFQEAAHCGWGYGSPNKWADSAATIFDELHNWAVKYAHWDAKVLTEKQRKDLLASIDEYCIQDDLEVILSGLPGQLHTAFVPDLVGMFLIKDCLARFFHNPLWYLVPRLPSDEGDSARAMPPTASGFGADAFTLYQNLLTTHPIYANCWRLWTARLSTPNISPKEVNVNNSFGQAMAAHREHIVDKMCTDLLKHDILQPVIRPLESQKEIDIRIRQLQRVYKMAAKFAVGAACEVTRLEFWTLKQMDPYFHHSSEQARAALNHQLDKEGAKYRLDGQRILALRAPLIFLRGTIFDANSEKLVRKAEVIIEDHEG</sequence>
<proteinExistence type="predicted"/>
<dbReference type="EMBL" id="KZ826043">
    <property type="protein sequence ID" value="PYH89205.1"/>
    <property type="molecule type" value="Genomic_DNA"/>
</dbReference>
<dbReference type="Proteomes" id="UP000247810">
    <property type="component" value="Unassembled WGS sequence"/>
</dbReference>
<evidence type="ECO:0000313" key="1">
    <source>
        <dbReference type="EMBL" id="PYH89205.1"/>
    </source>
</evidence>
<reference evidence="1 2" key="1">
    <citation type="submission" date="2018-02" db="EMBL/GenBank/DDBJ databases">
        <title>The genomes of Aspergillus section Nigri reveals drivers in fungal speciation.</title>
        <authorList>
            <consortium name="DOE Joint Genome Institute"/>
            <person name="Vesth T.C."/>
            <person name="Nybo J."/>
            <person name="Theobald S."/>
            <person name="Brandl J."/>
            <person name="Frisvad J.C."/>
            <person name="Nielsen K.F."/>
            <person name="Lyhne E.K."/>
            <person name="Kogle M.E."/>
            <person name="Kuo A."/>
            <person name="Riley R."/>
            <person name="Clum A."/>
            <person name="Nolan M."/>
            <person name="Lipzen A."/>
            <person name="Salamov A."/>
            <person name="Henrissat B."/>
            <person name="Wiebenga A."/>
            <person name="De vries R.P."/>
            <person name="Grigoriev I.V."/>
            <person name="Mortensen U.H."/>
            <person name="Andersen M.R."/>
            <person name="Baker S.E."/>
        </authorList>
    </citation>
    <scope>NUCLEOTIDE SEQUENCE [LARGE SCALE GENOMIC DNA]</scope>
    <source>
        <strain evidence="1 2">CBS 707.79</strain>
    </source>
</reference>
<evidence type="ECO:0000313" key="2">
    <source>
        <dbReference type="Proteomes" id="UP000247810"/>
    </source>
</evidence>
<name>A0A319CVA2_9EURO</name>
<dbReference type="VEuPathDB" id="FungiDB:BO71DRAFT_390137"/>
<dbReference type="OrthoDB" id="4502630at2759"/>
<dbReference type="AlphaFoldDB" id="A0A319CVA2"/>
<accession>A0A319CVA2</accession>
<gene>
    <name evidence="1" type="ORF">BO71DRAFT_390137</name>
</gene>
<keyword evidence="2" id="KW-1185">Reference proteome</keyword>
<organism evidence="1 2">
    <name type="scientific">Aspergillus ellipticus CBS 707.79</name>
    <dbReference type="NCBI Taxonomy" id="1448320"/>
    <lineage>
        <taxon>Eukaryota</taxon>
        <taxon>Fungi</taxon>
        <taxon>Dikarya</taxon>
        <taxon>Ascomycota</taxon>
        <taxon>Pezizomycotina</taxon>
        <taxon>Eurotiomycetes</taxon>
        <taxon>Eurotiomycetidae</taxon>
        <taxon>Eurotiales</taxon>
        <taxon>Aspergillaceae</taxon>
        <taxon>Aspergillus</taxon>
        <taxon>Aspergillus subgen. Circumdati</taxon>
    </lineage>
</organism>